<dbReference type="Pfam" id="PF07715">
    <property type="entry name" value="Plug"/>
    <property type="match status" value="1"/>
</dbReference>
<comment type="similarity">
    <text evidence="1 2">Belongs to the TonB-dependent receptor family.</text>
</comment>
<dbReference type="EMBL" id="JAPDPJ010000012">
    <property type="protein sequence ID" value="MCW3786322.1"/>
    <property type="molecule type" value="Genomic_DNA"/>
</dbReference>
<dbReference type="NCBIfam" id="TIGR04056">
    <property type="entry name" value="OMP_RagA_SusC"/>
    <property type="match status" value="1"/>
</dbReference>
<evidence type="ECO:0000313" key="6">
    <source>
        <dbReference type="Proteomes" id="UP001209229"/>
    </source>
</evidence>
<dbReference type="InterPro" id="IPR018247">
    <property type="entry name" value="EF_Hand_1_Ca_BS"/>
</dbReference>
<keyword evidence="1" id="KW-1134">Transmembrane beta strand</keyword>
<dbReference type="SUPFAM" id="SSF49464">
    <property type="entry name" value="Carboxypeptidase regulatory domain-like"/>
    <property type="match status" value="1"/>
</dbReference>
<dbReference type="InterPro" id="IPR008969">
    <property type="entry name" value="CarboxyPept-like_regulatory"/>
</dbReference>
<dbReference type="InterPro" id="IPR023997">
    <property type="entry name" value="TonB-dep_OMP_SusC/RagA_CS"/>
</dbReference>
<dbReference type="Pfam" id="PF00593">
    <property type="entry name" value="TonB_dep_Rec_b-barrel"/>
    <property type="match status" value="1"/>
</dbReference>
<dbReference type="InterPro" id="IPR012910">
    <property type="entry name" value="Plug_dom"/>
</dbReference>
<comment type="caution">
    <text evidence="5">The sequence shown here is derived from an EMBL/GenBank/DDBJ whole genome shotgun (WGS) entry which is preliminary data.</text>
</comment>
<name>A0AAE3M344_9BACT</name>
<evidence type="ECO:0000256" key="1">
    <source>
        <dbReference type="PROSITE-ProRule" id="PRU01360"/>
    </source>
</evidence>
<dbReference type="AlphaFoldDB" id="A0AAE3M344"/>
<dbReference type="InterPro" id="IPR023996">
    <property type="entry name" value="TonB-dep_OMP_SusC/RagA"/>
</dbReference>
<evidence type="ECO:0000313" key="5">
    <source>
        <dbReference type="EMBL" id="MCW3786322.1"/>
    </source>
</evidence>
<dbReference type="Pfam" id="PF13715">
    <property type="entry name" value="CarbopepD_reg_2"/>
    <property type="match status" value="1"/>
</dbReference>
<dbReference type="PROSITE" id="PS52016">
    <property type="entry name" value="TONB_DEPENDENT_REC_3"/>
    <property type="match status" value="1"/>
</dbReference>
<keyword evidence="1" id="KW-0998">Cell outer membrane</keyword>
<keyword evidence="1" id="KW-0812">Transmembrane</keyword>
<dbReference type="Proteomes" id="UP001209229">
    <property type="component" value="Unassembled WGS sequence"/>
</dbReference>
<keyword evidence="1" id="KW-0813">Transport</keyword>
<sequence length="1054" mass="118936">MKYKIIVIMRLFLFMAALVLVPLSASGQSSIITGKVYDEQGLPIPGASIIKVGTSEGTVTDFDGNFSINASIGDVLKISFIGFKNREIEIKSTKELKVAMSSDTKDIEEVMVVAYGVQKKESVVGAVSQVSGEKLKSVKMGGSIENTLQGSLPGLTVIMTDPTPGEEAIGGYYAASPIQMAIRGTSSMGNNNPLVIVDGVERKFSNIDPNEIASISILKDASATAVYGVKGANGVIIVNTKRGRAGAVELDFSANFTMKEAAVLPEYMNSYETMLLRNEAWKNDGKWDMLVSDEELEHYKNQDLPYLYPDFNWMDYLFEPGFDQSYNLNARGGNDFVQYFVSLGYLNEGDIFSVGNDFPYDYDKKNAHYWHRRYNFRNNLDFNLTNTTKLSVNLGGNIKVWNKPEDTFTQELWFSSPTVMAFYPEDAIRQYPDDVIPYNQTGTRPMINPDQGEVRLNWMGGQGFIRKKANEINSDLRLTQALDFITPGLSVSGLYSYNSQAIYNKTYRLDQYFGYYLDPITQKWMRYTNNGAEDFDTPQPPLTVSNSDDLWQVARSHYYEGQLNYNRQFEKHNVGVVGVFSRRESRGINDFPHYEENWVGRGTYNFDNRYFFEASVAHTGSEKFAPGLRFGTFPAFAAGWMVSNEKFFLPITGVMNSFKIKYSWGKVGSDAGIDRWLYISEYAEEDASVGFGYPMQYYPYIKEGQIPVTDATWEEAIKQNLGFEMAFFKSLISINVDLFNERRKNMLQQRMSVPSYVGVSEIRGNLGETKSHGIEIDVSLYKQLGNGLGLLFDGNLSMSENRVVYYDEPEKTPFNLRAEGKPVDIGRRIGSYTPGTGLVDQGFYQDFDELFIWPLATGGSPIEGDLKFMDFNGDGSVDKQDWVVAKAPTVPNVTWNAKLGLTYKKWYGDVSFYGISAVQTPMRQGGMFYLYPFSQNKHNAYTAHANHWTPTNTNPEFPSVHTEATNQYNYQISNYSMIDGQYVRLRNARIGYNLEIPALKTIGVKNMSLALVGTNLYTWKKRSWGGDPEGFNYGVDFGAYPQTKRYTLELNVTF</sequence>
<dbReference type="GO" id="GO:0009279">
    <property type="term" value="C:cell outer membrane"/>
    <property type="evidence" value="ECO:0007669"/>
    <property type="project" value="UniProtKB-SubCell"/>
</dbReference>
<dbReference type="Gene3D" id="2.170.130.10">
    <property type="entry name" value="TonB-dependent receptor, plug domain"/>
    <property type="match status" value="1"/>
</dbReference>
<dbReference type="InterPro" id="IPR037066">
    <property type="entry name" value="Plug_dom_sf"/>
</dbReference>
<feature type="domain" description="TonB-dependent receptor plug" evidence="4">
    <location>
        <begin position="120"/>
        <end position="235"/>
    </location>
</feature>
<organism evidence="5 6">
    <name type="scientific">Plebeiibacterium sediminum</name>
    <dbReference type="NCBI Taxonomy" id="2992112"/>
    <lineage>
        <taxon>Bacteria</taxon>
        <taxon>Pseudomonadati</taxon>
        <taxon>Bacteroidota</taxon>
        <taxon>Bacteroidia</taxon>
        <taxon>Marinilabiliales</taxon>
        <taxon>Marinilabiliaceae</taxon>
        <taxon>Plebeiibacterium</taxon>
    </lineage>
</organism>
<feature type="domain" description="TonB-dependent receptor-like beta-barrel" evidence="3">
    <location>
        <begin position="456"/>
        <end position="1016"/>
    </location>
</feature>
<comment type="subcellular location">
    <subcellularLocation>
        <location evidence="1">Cell outer membrane</location>
        <topology evidence="1">Multi-pass membrane protein</topology>
    </subcellularLocation>
</comment>
<evidence type="ECO:0000256" key="2">
    <source>
        <dbReference type="RuleBase" id="RU003357"/>
    </source>
</evidence>
<reference evidence="5" key="1">
    <citation type="submission" date="2022-10" db="EMBL/GenBank/DDBJ databases">
        <authorList>
            <person name="Yu W.X."/>
        </authorList>
    </citation>
    <scope>NUCLEOTIDE SEQUENCE</scope>
    <source>
        <strain evidence="5">AAT</strain>
    </source>
</reference>
<dbReference type="RefSeq" id="WP_301189888.1">
    <property type="nucleotide sequence ID" value="NZ_JAPDPJ010000012.1"/>
</dbReference>
<keyword evidence="6" id="KW-1185">Reference proteome</keyword>
<keyword evidence="2" id="KW-0798">TonB box</keyword>
<dbReference type="PROSITE" id="PS00018">
    <property type="entry name" value="EF_HAND_1"/>
    <property type="match status" value="1"/>
</dbReference>
<gene>
    <name evidence="5" type="ORF">OM075_07580</name>
</gene>
<dbReference type="Gene3D" id="2.60.40.1120">
    <property type="entry name" value="Carboxypeptidase-like, regulatory domain"/>
    <property type="match status" value="1"/>
</dbReference>
<protein>
    <submittedName>
        <fullName evidence="5">TonB-dependent receptor</fullName>
    </submittedName>
</protein>
<evidence type="ECO:0000259" key="3">
    <source>
        <dbReference type="Pfam" id="PF00593"/>
    </source>
</evidence>
<dbReference type="NCBIfam" id="TIGR04057">
    <property type="entry name" value="SusC_RagA_signa"/>
    <property type="match status" value="1"/>
</dbReference>
<keyword evidence="1 2" id="KW-0472">Membrane</keyword>
<dbReference type="SUPFAM" id="SSF56935">
    <property type="entry name" value="Porins"/>
    <property type="match status" value="1"/>
</dbReference>
<keyword evidence="5" id="KW-0675">Receptor</keyword>
<proteinExistence type="inferred from homology"/>
<accession>A0AAE3M344</accession>
<dbReference type="InterPro" id="IPR039426">
    <property type="entry name" value="TonB-dep_rcpt-like"/>
</dbReference>
<dbReference type="InterPro" id="IPR000531">
    <property type="entry name" value="Beta-barrel_TonB"/>
</dbReference>
<evidence type="ECO:0000259" key="4">
    <source>
        <dbReference type="Pfam" id="PF07715"/>
    </source>
</evidence>